<dbReference type="OrthoDB" id="434648at2759"/>
<dbReference type="InterPro" id="IPR011761">
    <property type="entry name" value="ATP-grasp"/>
</dbReference>
<dbReference type="Pfam" id="PF18130">
    <property type="entry name" value="ATPgrasp_N"/>
    <property type="match status" value="1"/>
</dbReference>
<dbReference type="AlphaFoldDB" id="A0A8K0X527"/>
<keyword evidence="3 4" id="KW-0067">ATP-binding</keyword>
<keyword evidence="7" id="KW-1185">Reference proteome</keyword>
<organism evidence="6 7">
    <name type="scientific">Plectosphaerella cucumerina</name>
    <dbReference type="NCBI Taxonomy" id="40658"/>
    <lineage>
        <taxon>Eukaryota</taxon>
        <taxon>Fungi</taxon>
        <taxon>Dikarya</taxon>
        <taxon>Ascomycota</taxon>
        <taxon>Pezizomycotina</taxon>
        <taxon>Sordariomycetes</taxon>
        <taxon>Hypocreomycetidae</taxon>
        <taxon>Glomerellales</taxon>
        <taxon>Plectosphaerellaceae</taxon>
        <taxon>Plectosphaerella</taxon>
    </lineage>
</organism>
<comment type="caution">
    <text evidence="6">The sequence shown here is derived from an EMBL/GenBank/DDBJ whole genome shotgun (WGS) entry which is preliminary data.</text>
</comment>
<dbReference type="Proteomes" id="UP000813385">
    <property type="component" value="Unassembled WGS sequence"/>
</dbReference>
<dbReference type="GO" id="GO:0046872">
    <property type="term" value="F:metal ion binding"/>
    <property type="evidence" value="ECO:0007669"/>
    <property type="project" value="InterPro"/>
</dbReference>
<evidence type="ECO:0000256" key="2">
    <source>
        <dbReference type="ARBA" id="ARBA00022741"/>
    </source>
</evidence>
<evidence type="ECO:0000313" key="6">
    <source>
        <dbReference type="EMBL" id="KAH7363043.1"/>
    </source>
</evidence>
<dbReference type="PANTHER" id="PTHR43585">
    <property type="entry name" value="FUMIPYRROLE BIOSYNTHESIS PROTEIN C"/>
    <property type="match status" value="1"/>
</dbReference>
<gene>
    <name evidence="6" type="ORF">B0T11DRAFT_353147</name>
</gene>
<feature type="domain" description="ATP-grasp" evidence="5">
    <location>
        <begin position="308"/>
        <end position="550"/>
    </location>
</feature>
<dbReference type="GO" id="GO:0016874">
    <property type="term" value="F:ligase activity"/>
    <property type="evidence" value="ECO:0007669"/>
    <property type="project" value="UniProtKB-KW"/>
</dbReference>
<evidence type="ECO:0000313" key="7">
    <source>
        <dbReference type="Proteomes" id="UP000813385"/>
    </source>
</evidence>
<accession>A0A8K0X527</accession>
<sequence>MGSVSKSSDAVLLKLGNLSGTLQALPQLTSSTAHRFSKHLWAQDFVLHRETTKDDRPATDLESNPATPIRDLLRQGLTVSSTLENSRALIVRLFFSRHEGQIARCDFVGHRFEGCQQVVAAAGFLTPLAAVSSVSDPELNPFEVMPKAIGGILAVTETSQTLPELRLLLDEETNRRLAASWVLSQPVARRRVFWVQGREDFESIGRAYKAAWALGISLVIADQPGHWLESNTGPYAHLREAFVPFDITVDDGLAQRIVDAVRAYPLPIDGIVSISDGRLPAVARASKVLGLATSPPEAYDLAGDKGATRRLEEEGHPSESFTISSLDELEEVVASRGSQIKYPLIVKPCTGWNSDCVAKVDNLEQLRDAVRRASARHAAAPKSSKGAVVEPYIDGPEVDANFVLLDGEILFHEITDDFPSSGDGATAAEGGAGANFMETLMFVPSALPQDERIVLRDSLRKSILRQGFRTGVFHCEARVRGSRAYYAPRKDNGLVDLHAGEASAVAGRGDTSASCYLHEVNARPPGYLNSVGTLLAYGVDFYAIRVLMSLGPDAERERIRLLSSPFLGDKPQYSLGVTILPATREGTMETEDAIEELLEKHAEGLNGCIVDHRTCKKGGSTVQGPDSSELWYIGWVSVMSRESRADCLEKVRYVRDNFSYKLVGE</sequence>
<dbReference type="InterPro" id="IPR041472">
    <property type="entry name" value="BL00235/CARNS1_N"/>
</dbReference>
<dbReference type="EMBL" id="JAGPXD010000003">
    <property type="protein sequence ID" value="KAH7363043.1"/>
    <property type="molecule type" value="Genomic_DNA"/>
</dbReference>
<dbReference type="Pfam" id="PF13535">
    <property type="entry name" value="ATP-grasp_4"/>
    <property type="match status" value="1"/>
</dbReference>
<dbReference type="InterPro" id="IPR013815">
    <property type="entry name" value="ATP_grasp_subdomain_1"/>
</dbReference>
<proteinExistence type="predicted"/>
<dbReference type="GO" id="GO:0005524">
    <property type="term" value="F:ATP binding"/>
    <property type="evidence" value="ECO:0007669"/>
    <property type="project" value="UniProtKB-UniRule"/>
</dbReference>
<keyword evidence="1" id="KW-0436">Ligase</keyword>
<evidence type="ECO:0000256" key="1">
    <source>
        <dbReference type="ARBA" id="ARBA00022598"/>
    </source>
</evidence>
<reference evidence="6" key="1">
    <citation type="journal article" date="2021" name="Nat. Commun.">
        <title>Genetic determinants of endophytism in the Arabidopsis root mycobiome.</title>
        <authorList>
            <person name="Mesny F."/>
            <person name="Miyauchi S."/>
            <person name="Thiergart T."/>
            <person name="Pickel B."/>
            <person name="Atanasova L."/>
            <person name="Karlsson M."/>
            <person name="Huettel B."/>
            <person name="Barry K.W."/>
            <person name="Haridas S."/>
            <person name="Chen C."/>
            <person name="Bauer D."/>
            <person name="Andreopoulos W."/>
            <person name="Pangilinan J."/>
            <person name="LaButti K."/>
            <person name="Riley R."/>
            <person name="Lipzen A."/>
            <person name="Clum A."/>
            <person name="Drula E."/>
            <person name="Henrissat B."/>
            <person name="Kohler A."/>
            <person name="Grigoriev I.V."/>
            <person name="Martin F.M."/>
            <person name="Hacquard S."/>
        </authorList>
    </citation>
    <scope>NUCLEOTIDE SEQUENCE</scope>
    <source>
        <strain evidence="6">MPI-CAGE-AT-0016</strain>
    </source>
</reference>
<dbReference type="Gene3D" id="3.30.470.20">
    <property type="entry name" value="ATP-grasp fold, B domain"/>
    <property type="match status" value="1"/>
</dbReference>
<dbReference type="PANTHER" id="PTHR43585:SF2">
    <property type="entry name" value="ATP-GRASP ENZYME FSQD"/>
    <property type="match status" value="1"/>
</dbReference>
<keyword evidence="2 4" id="KW-0547">Nucleotide-binding</keyword>
<protein>
    <recommendedName>
        <fullName evidence="5">ATP-grasp domain-containing protein</fullName>
    </recommendedName>
</protein>
<evidence type="ECO:0000256" key="4">
    <source>
        <dbReference type="PROSITE-ProRule" id="PRU00409"/>
    </source>
</evidence>
<dbReference type="PROSITE" id="PS50975">
    <property type="entry name" value="ATP_GRASP"/>
    <property type="match status" value="1"/>
</dbReference>
<dbReference type="InterPro" id="IPR052032">
    <property type="entry name" value="ATP-dep_AA_Ligase"/>
</dbReference>
<evidence type="ECO:0000259" key="5">
    <source>
        <dbReference type="PROSITE" id="PS50975"/>
    </source>
</evidence>
<dbReference type="SUPFAM" id="SSF56059">
    <property type="entry name" value="Glutathione synthetase ATP-binding domain-like"/>
    <property type="match status" value="1"/>
</dbReference>
<dbReference type="Gene3D" id="3.30.1490.20">
    <property type="entry name" value="ATP-grasp fold, A domain"/>
    <property type="match status" value="1"/>
</dbReference>
<dbReference type="Gene3D" id="3.40.50.20">
    <property type="match status" value="1"/>
</dbReference>
<name>A0A8K0X527_9PEZI</name>
<evidence type="ECO:0000256" key="3">
    <source>
        <dbReference type="ARBA" id="ARBA00022840"/>
    </source>
</evidence>